<keyword evidence="3" id="KW-1185">Reference proteome</keyword>
<keyword evidence="1" id="KW-1133">Transmembrane helix</keyword>
<evidence type="ECO:0000313" key="2">
    <source>
        <dbReference type="EMBL" id="KLV27259.1"/>
    </source>
</evidence>
<name>A0A0J1IMS7_NIACI</name>
<proteinExistence type="predicted"/>
<comment type="caution">
    <text evidence="2">The sequence shown here is derived from an EMBL/GenBank/DDBJ whole genome shotgun (WGS) entry which is preliminary data.</text>
</comment>
<dbReference type="AlphaFoldDB" id="A0A0J1IMS7"/>
<dbReference type="PATRIC" id="fig|1397.4.peg.4085"/>
<evidence type="ECO:0000313" key="3">
    <source>
        <dbReference type="Proteomes" id="UP000036045"/>
    </source>
</evidence>
<accession>A0A0J1IMS7</accession>
<protein>
    <submittedName>
        <fullName evidence="2">Uncharacterized protein</fullName>
    </submittedName>
</protein>
<keyword evidence="1" id="KW-0472">Membrane</keyword>
<evidence type="ECO:0000256" key="1">
    <source>
        <dbReference type="SAM" id="Phobius"/>
    </source>
</evidence>
<organism evidence="2 3">
    <name type="scientific">Niallia circulans</name>
    <name type="common">Bacillus circulans</name>
    <dbReference type="NCBI Taxonomy" id="1397"/>
    <lineage>
        <taxon>Bacteria</taxon>
        <taxon>Bacillati</taxon>
        <taxon>Bacillota</taxon>
        <taxon>Bacilli</taxon>
        <taxon>Bacillales</taxon>
        <taxon>Bacillaceae</taxon>
        <taxon>Niallia</taxon>
    </lineage>
</organism>
<sequence length="218" mass="25087">MTELEIRGGDIVNISIWLSIATYITASVTCFIAYLNYRSKKPNIKFEQINSRSSSVFKPDRVDTENPDVYWQDDYRAIFDVIISNRSEAPISIIEFTLNNKLVLNSYTQTGGKYTVTTDDGKEEINGLTAFSGVTKQMHFNVDNSILNPIVNIPAHSAVRGFLLFRTNDKKDIQSEKNILRIRTSRKIFKFYLKSYEYYESCLPLPDTVVKARNHKFL</sequence>
<keyword evidence="1" id="KW-0812">Transmembrane</keyword>
<dbReference type="Proteomes" id="UP000036045">
    <property type="component" value="Unassembled WGS sequence"/>
</dbReference>
<reference evidence="2 3" key="1">
    <citation type="submission" date="2015-05" db="EMBL/GenBank/DDBJ databases">
        <title>Whole genome sequence and identification of bacterial endophytes from Costus igneus.</title>
        <authorList>
            <person name="Lee Y.P."/>
            <person name="Gan H.M."/>
            <person name="Eng W."/>
            <person name="Wheatley M.S."/>
            <person name="Caraballo A."/>
            <person name="Polter S."/>
            <person name="Savka M.A."/>
            <person name="Hudson A.O."/>
        </authorList>
    </citation>
    <scope>NUCLEOTIDE SEQUENCE [LARGE SCALE GENOMIC DNA]</scope>
    <source>
        <strain evidence="2 3">RIT379</strain>
    </source>
</reference>
<feature type="transmembrane region" description="Helical" evidence="1">
    <location>
        <begin position="14"/>
        <end position="35"/>
    </location>
</feature>
<gene>
    <name evidence="2" type="ORF">ABW02_07005</name>
</gene>
<dbReference type="EMBL" id="LDPH01000004">
    <property type="protein sequence ID" value="KLV27259.1"/>
    <property type="molecule type" value="Genomic_DNA"/>
</dbReference>